<protein>
    <recommendedName>
        <fullName evidence="3">DUF7365 domain-containing protein</fullName>
    </recommendedName>
</protein>
<feature type="coiled-coil region" evidence="1">
    <location>
        <begin position="40"/>
        <end position="84"/>
    </location>
</feature>
<dbReference type="RefSeq" id="WP_155778324.1">
    <property type="nucleotide sequence ID" value="NZ_CP033165.1"/>
</dbReference>
<organism evidence="4 5">
    <name type="scientific">Streptococcus dysgalactiae subsp. dysgalactiae</name>
    <dbReference type="NCBI Taxonomy" id="99822"/>
    <lineage>
        <taxon>Bacteria</taxon>
        <taxon>Bacillati</taxon>
        <taxon>Bacillota</taxon>
        <taxon>Bacilli</taxon>
        <taxon>Lactobacillales</taxon>
        <taxon>Streptococcaceae</taxon>
        <taxon>Streptococcus</taxon>
    </lineage>
</organism>
<keyword evidence="2" id="KW-0812">Transmembrane</keyword>
<reference evidence="4 5" key="1">
    <citation type="submission" date="2018-10" db="EMBL/GenBank/DDBJ databases">
        <title>Comparative Genomics Analysis of the Streptococcus dysgalactiae subspecies dysgalactiae.</title>
        <authorList>
            <person name="Koh T.H."/>
            <person name="Abdul Rahman N."/>
            <person name="Sessions O.M."/>
        </authorList>
    </citation>
    <scope>NUCLEOTIDE SEQUENCE [LARGE SCALE GENOMIC DNA]</scope>
    <source>
        <strain evidence="4 5">DB60705-15</strain>
    </source>
</reference>
<evidence type="ECO:0000256" key="2">
    <source>
        <dbReference type="SAM" id="Phobius"/>
    </source>
</evidence>
<evidence type="ECO:0000256" key="1">
    <source>
        <dbReference type="SAM" id="Coils"/>
    </source>
</evidence>
<keyword evidence="1" id="KW-0175">Coiled coil</keyword>
<dbReference type="EMBL" id="CP033165">
    <property type="protein sequence ID" value="QGH01236.1"/>
    <property type="molecule type" value="Genomic_DNA"/>
</dbReference>
<sequence length="88" mass="9953">MTDFIYSAVGFSVGIMTIYNMFSSKSIKQATNITLLQSEVGHLKVDARQLNRRMETVEQQNQTLQVLSEQIKNLTSDINEIKSTLKGK</sequence>
<dbReference type="Proteomes" id="UP000347383">
    <property type="component" value="Chromosome"/>
</dbReference>
<evidence type="ECO:0000313" key="5">
    <source>
        <dbReference type="Proteomes" id="UP000347383"/>
    </source>
</evidence>
<keyword evidence="2" id="KW-0472">Membrane</keyword>
<proteinExistence type="predicted"/>
<dbReference type="AlphaFoldDB" id="A0A9X7SEN8"/>
<feature type="domain" description="DUF7365" evidence="3">
    <location>
        <begin position="2"/>
        <end position="86"/>
    </location>
</feature>
<evidence type="ECO:0000259" key="3">
    <source>
        <dbReference type="Pfam" id="PF24073"/>
    </source>
</evidence>
<evidence type="ECO:0000313" key="4">
    <source>
        <dbReference type="EMBL" id="QGH01236.1"/>
    </source>
</evidence>
<dbReference type="InterPro" id="IPR055789">
    <property type="entry name" value="DUF7365"/>
</dbReference>
<accession>A0A9X7SEN8</accession>
<feature type="transmembrane region" description="Helical" evidence="2">
    <location>
        <begin position="6"/>
        <end position="22"/>
    </location>
</feature>
<keyword evidence="2" id="KW-1133">Transmembrane helix</keyword>
<name>A0A9X7SEN8_STRDY</name>
<dbReference type="Pfam" id="PF24073">
    <property type="entry name" value="DUF7365"/>
    <property type="match status" value="1"/>
</dbReference>
<gene>
    <name evidence="4" type="ORF">EA457_00965</name>
</gene>